<evidence type="ECO:0000313" key="3">
    <source>
        <dbReference type="Proteomes" id="UP000474777"/>
    </source>
</evidence>
<dbReference type="InterPro" id="IPR019861">
    <property type="entry name" value="PorP/SprF_Bacteroidetes"/>
</dbReference>
<evidence type="ECO:0000313" key="2">
    <source>
        <dbReference type="EMBL" id="NEM96475.1"/>
    </source>
</evidence>
<gene>
    <name evidence="2" type="ORF">GXP69_02100</name>
</gene>
<keyword evidence="1" id="KW-0732">Signal</keyword>
<organism evidence="2 3">
    <name type="scientific">Pontibacter burrus</name>
    <dbReference type="NCBI Taxonomy" id="2704466"/>
    <lineage>
        <taxon>Bacteria</taxon>
        <taxon>Pseudomonadati</taxon>
        <taxon>Bacteroidota</taxon>
        <taxon>Cytophagia</taxon>
        <taxon>Cytophagales</taxon>
        <taxon>Hymenobacteraceae</taxon>
        <taxon>Pontibacter</taxon>
    </lineage>
</organism>
<dbReference type="Proteomes" id="UP000474777">
    <property type="component" value="Unassembled WGS sequence"/>
</dbReference>
<dbReference type="RefSeq" id="WP_163911751.1">
    <property type="nucleotide sequence ID" value="NZ_JAAGWD010000001.1"/>
</dbReference>
<reference evidence="2 3" key="1">
    <citation type="submission" date="2020-02" db="EMBL/GenBank/DDBJ databases">
        <authorList>
            <person name="Kim M.K."/>
        </authorList>
    </citation>
    <scope>NUCLEOTIDE SEQUENCE [LARGE SCALE GENOMIC DNA]</scope>
    <source>
        <strain evidence="2 3">BT327</strain>
    </source>
</reference>
<dbReference type="AlphaFoldDB" id="A0A6B3LN34"/>
<name>A0A6B3LN34_9BACT</name>
<dbReference type="Pfam" id="PF11751">
    <property type="entry name" value="PorP_SprF"/>
    <property type="match status" value="1"/>
</dbReference>
<feature type="chain" id="PRO_5025579296" evidence="1">
    <location>
        <begin position="23"/>
        <end position="320"/>
    </location>
</feature>
<sequence length="320" mass="36052">MKTKLPFLLLILLGLTTVQRLAAQQAPQYTQYIFNELIINPAYSGSKDIMNINATYRSQWTGLEGAPSTQTLSVDGPAKNNRLGWGVHLMNDAAGAQSQTGVYANIAVRIYLSRKSQLSLGVGSGVAQYTLDGTKLNPGDDVPDIAIPETRESEILPDAKLGIFFNTERYYAGLSVANLIPFRDDKRIIATPRRHYFFSTGYMFDLGPYLRLKPSFLLKDDFRGPANLDFNAFFVIYNRLWLGGSYRTSAPIFTDVNMDEIKKRNAWALMAQVYATQKFRIGYSYDVSLTKMRDYSSHEVSLGYSIFRKQLGRTITPRNL</sequence>
<dbReference type="EMBL" id="JAAGWD010000001">
    <property type="protein sequence ID" value="NEM96475.1"/>
    <property type="molecule type" value="Genomic_DNA"/>
</dbReference>
<comment type="caution">
    <text evidence="2">The sequence shown here is derived from an EMBL/GenBank/DDBJ whole genome shotgun (WGS) entry which is preliminary data.</text>
</comment>
<feature type="signal peptide" evidence="1">
    <location>
        <begin position="1"/>
        <end position="22"/>
    </location>
</feature>
<dbReference type="NCBIfam" id="TIGR03519">
    <property type="entry name" value="T9SS_PorP_fam"/>
    <property type="match status" value="1"/>
</dbReference>
<keyword evidence="3" id="KW-1185">Reference proteome</keyword>
<proteinExistence type="predicted"/>
<accession>A0A6B3LN34</accession>
<protein>
    <submittedName>
        <fullName evidence="2">Type IX secretion system membrane protein PorP/SprF</fullName>
    </submittedName>
</protein>
<evidence type="ECO:0000256" key="1">
    <source>
        <dbReference type="SAM" id="SignalP"/>
    </source>
</evidence>